<gene>
    <name evidence="3" type="ORF">LJ656_01110</name>
</gene>
<dbReference type="Proteomes" id="UP001431019">
    <property type="component" value="Unassembled WGS sequence"/>
</dbReference>
<proteinExistence type="predicted"/>
<evidence type="ECO:0000256" key="1">
    <source>
        <dbReference type="SAM" id="MobiDB-lite"/>
    </source>
</evidence>
<evidence type="ECO:0000256" key="2">
    <source>
        <dbReference type="SAM" id="SignalP"/>
    </source>
</evidence>
<dbReference type="EMBL" id="JAJITD010000001">
    <property type="protein sequence ID" value="MCC8391175.1"/>
    <property type="molecule type" value="Genomic_DNA"/>
</dbReference>
<feature type="chain" id="PRO_5045601121" evidence="2">
    <location>
        <begin position="22"/>
        <end position="137"/>
    </location>
</feature>
<sequence>MTNRTAIRGCLAAMRGMGAVAAVVVSATFGATPGFAQSAGQEGAAAQPVQQDVQQEVRKSDVGPSALAWLDLQRSNAQAAPAQPMLGAEAGLAYKRYMESFKNRIPEHYGSTFGSGGNGGSGSGSSGGGASGSGGLN</sequence>
<organism evidence="3 4">
    <name type="scientific">Paraburkholderia sejongensis</name>
    <dbReference type="NCBI Taxonomy" id="2886946"/>
    <lineage>
        <taxon>Bacteria</taxon>
        <taxon>Pseudomonadati</taxon>
        <taxon>Pseudomonadota</taxon>
        <taxon>Betaproteobacteria</taxon>
        <taxon>Burkholderiales</taxon>
        <taxon>Burkholderiaceae</taxon>
        <taxon>Paraburkholderia</taxon>
    </lineage>
</organism>
<comment type="caution">
    <text evidence="3">The sequence shown here is derived from an EMBL/GenBank/DDBJ whole genome shotgun (WGS) entry which is preliminary data.</text>
</comment>
<feature type="compositionally biased region" description="Gly residues" evidence="1">
    <location>
        <begin position="113"/>
        <end position="137"/>
    </location>
</feature>
<feature type="region of interest" description="Disordered" evidence="1">
    <location>
        <begin position="108"/>
        <end position="137"/>
    </location>
</feature>
<dbReference type="Pfam" id="PF12266">
    <property type="entry name" value="DUF3613"/>
    <property type="match status" value="1"/>
</dbReference>
<keyword evidence="2" id="KW-0732">Signal</keyword>
<protein>
    <submittedName>
        <fullName evidence="3">DUF3613 domain-containing protein</fullName>
    </submittedName>
</protein>
<reference evidence="3 4" key="1">
    <citation type="submission" date="2021-11" db="EMBL/GenBank/DDBJ databases">
        <authorList>
            <person name="Oh E.-T."/>
            <person name="Kim S.-B."/>
        </authorList>
    </citation>
    <scope>NUCLEOTIDE SEQUENCE [LARGE SCALE GENOMIC DNA]</scope>
    <source>
        <strain evidence="3 4">MMS20-SJTR3</strain>
    </source>
</reference>
<accession>A0ABS8JMP0</accession>
<evidence type="ECO:0000313" key="4">
    <source>
        <dbReference type="Proteomes" id="UP001431019"/>
    </source>
</evidence>
<keyword evidence="4" id="KW-1185">Reference proteome</keyword>
<name>A0ABS8JMP0_9BURK</name>
<evidence type="ECO:0000313" key="3">
    <source>
        <dbReference type="EMBL" id="MCC8391175.1"/>
    </source>
</evidence>
<feature type="signal peptide" evidence="2">
    <location>
        <begin position="1"/>
        <end position="21"/>
    </location>
</feature>
<dbReference type="RefSeq" id="WP_230507440.1">
    <property type="nucleotide sequence ID" value="NZ_JAJITD010000001.1"/>
</dbReference>
<dbReference type="InterPro" id="IPR022053">
    <property type="entry name" value="DUF3613"/>
</dbReference>